<reference evidence="4 6" key="2">
    <citation type="submission" date="2018-11" db="EMBL/GenBank/DDBJ databases">
        <title>Genome sequences of Brenneria nigrifluens and Brenneria rubrifaciens.</title>
        <authorList>
            <person name="Poret-Peterson A.T."/>
            <person name="McClean A.E."/>
            <person name="Kluepfel D.A."/>
        </authorList>
    </citation>
    <scope>NUCLEOTIDE SEQUENCE [LARGE SCALE GENOMIC DNA]</scope>
    <source>
        <strain evidence="4 6">ATCC 13028</strain>
    </source>
</reference>
<feature type="domain" description="XdhC Rossmann" evidence="2">
    <location>
        <begin position="126"/>
        <end position="267"/>
    </location>
</feature>
<dbReference type="EMBL" id="QDKK01000030">
    <property type="protein sequence ID" value="PWC22611.1"/>
    <property type="molecule type" value="Genomic_DNA"/>
</dbReference>
<keyword evidence="6" id="KW-1185">Reference proteome</keyword>
<dbReference type="OrthoDB" id="9815497at2"/>
<dbReference type="PANTHER" id="PTHR30388:SF6">
    <property type="entry name" value="XANTHINE DEHYDROGENASE SUBUNIT A-RELATED"/>
    <property type="match status" value="1"/>
</dbReference>
<evidence type="ECO:0000313" key="3">
    <source>
        <dbReference type="EMBL" id="PWC22611.1"/>
    </source>
</evidence>
<dbReference type="EMBL" id="CP034036">
    <property type="protein sequence ID" value="QCR06749.1"/>
    <property type="molecule type" value="Genomic_DNA"/>
</dbReference>
<evidence type="ECO:0000313" key="4">
    <source>
        <dbReference type="EMBL" id="QCR06749.1"/>
    </source>
</evidence>
<proteinExistence type="predicted"/>
<protein>
    <submittedName>
        <fullName evidence="4">XdhC family protein</fullName>
    </submittedName>
    <submittedName>
        <fullName evidence="3">XshC-Cox1-family protein</fullName>
    </submittedName>
</protein>
<dbReference type="AlphaFoldDB" id="A0A2U1ULW2"/>
<evidence type="ECO:0000259" key="2">
    <source>
        <dbReference type="Pfam" id="PF13478"/>
    </source>
</evidence>
<dbReference type="PANTHER" id="PTHR30388">
    <property type="entry name" value="ALDEHYDE OXIDOREDUCTASE MOLYBDENUM COFACTOR ASSEMBLY PROTEIN"/>
    <property type="match status" value="1"/>
</dbReference>
<gene>
    <name evidence="3" type="ORF">DDT54_16655</name>
    <name evidence="4" type="ORF">EH206_22940</name>
</gene>
<dbReference type="Gene3D" id="3.40.50.720">
    <property type="entry name" value="NAD(P)-binding Rossmann-like Domain"/>
    <property type="match status" value="1"/>
</dbReference>
<dbReference type="Pfam" id="PF02625">
    <property type="entry name" value="XdhC_CoxI"/>
    <property type="match status" value="1"/>
</dbReference>
<reference evidence="3 5" key="1">
    <citation type="submission" date="2018-04" db="EMBL/GenBank/DDBJ databases">
        <title>Brenneria corticis sp.nov.</title>
        <authorList>
            <person name="Li Y."/>
        </authorList>
    </citation>
    <scope>NUCLEOTIDE SEQUENCE [LARGE SCALE GENOMIC DNA]</scope>
    <source>
        <strain evidence="3 5">LMG 2694</strain>
    </source>
</reference>
<sequence>MRRHKTCITPSSLIIYAGNGMGLFTHAAELEKNNRAFALIQIVESRGSTPRHNASMLVDEDGNSTGTIGGGMMERLVLEQAKEALALGESRIFSGRMARQGEGAVGSDCGGAMKVHIAVQPRRPQLVLLGAGHVNRAIAVVGAPLGFEITLVDTWPENLDHPDLPDASRKLLAESFTAGIRQLTLDHHSYVVIATNHQDREALEHAIGNPVRYLGLLASRRKIQTFRAELEKNGVDAAAIAALRSPIGLDIGAETPEEIAISVLAEILQVKNGASATSLQPATLAVVSK</sequence>
<accession>A0A2U1ULW2</accession>
<dbReference type="InterPro" id="IPR003777">
    <property type="entry name" value="XdhC_CoxI"/>
</dbReference>
<feature type="domain" description="XdhC- CoxI" evidence="1">
    <location>
        <begin position="32"/>
        <end position="93"/>
    </location>
</feature>
<evidence type="ECO:0000313" key="6">
    <source>
        <dbReference type="Proteomes" id="UP000303847"/>
    </source>
</evidence>
<name>A0A2U1ULW2_9GAMM</name>
<dbReference type="Proteomes" id="UP000295985">
    <property type="component" value="Unassembled WGS sequence"/>
</dbReference>
<dbReference type="InterPro" id="IPR027051">
    <property type="entry name" value="XdhC_Rossmann_dom"/>
</dbReference>
<dbReference type="InterPro" id="IPR052698">
    <property type="entry name" value="MoCofactor_Util/Proc"/>
</dbReference>
<evidence type="ECO:0000313" key="5">
    <source>
        <dbReference type="Proteomes" id="UP000295985"/>
    </source>
</evidence>
<organism evidence="3 5">
    <name type="scientific">Brenneria nigrifluens DSM 30175 = ATCC 13028</name>
    <dbReference type="NCBI Taxonomy" id="1121120"/>
    <lineage>
        <taxon>Bacteria</taxon>
        <taxon>Pseudomonadati</taxon>
        <taxon>Pseudomonadota</taxon>
        <taxon>Gammaproteobacteria</taxon>
        <taxon>Enterobacterales</taxon>
        <taxon>Pectobacteriaceae</taxon>
        <taxon>Brenneria</taxon>
    </lineage>
</organism>
<dbReference type="Pfam" id="PF13478">
    <property type="entry name" value="XdhC_C"/>
    <property type="match status" value="1"/>
</dbReference>
<evidence type="ECO:0000259" key="1">
    <source>
        <dbReference type="Pfam" id="PF02625"/>
    </source>
</evidence>
<dbReference type="Proteomes" id="UP000303847">
    <property type="component" value="Chromosome"/>
</dbReference>